<dbReference type="Proteomes" id="UP001500618">
    <property type="component" value="Unassembled WGS sequence"/>
</dbReference>
<gene>
    <name evidence="1" type="ORF">GCM10009765_38160</name>
</gene>
<organism evidence="1 2">
    <name type="scientific">Fodinicola feengrottensis</name>
    <dbReference type="NCBI Taxonomy" id="435914"/>
    <lineage>
        <taxon>Bacteria</taxon>
        <taxon>Bacillati</taxon>
        <taxon>Actinomycetota</taxon>
        <taxon>Actinomycetes</taxon>
        <taxon>Mycobacteriales</taxon>
        <taxon>Fodinicola</taxon>
    </lineage>
</organism>
<keyword evidence="2" id="KW-1185">Reference proteome</keyword>
<dbReference type="EMBL" id="BAAANY010000013">
    <property type="protein sequence ID" value="GAA1685218.1"/>
    <property type="molecule type" value="Genomic_DNA"/>
</dbReference>
<comment type="caution">
    <text evidence="1">The sequence shown here is derived from an EMBL/GenBank/DDBJ whole genome shotgun (WGS) entry which is preliminary data.</text>
</comment>
<sequence length="65" mass="7063">MCVEVAARAFDVHTVVLKSDQVRPAGDQVDFDASSVQGGANVRANRTGAKDCDFHVIPHSVWRPK</sequence>
<name>A0ABN2HCK5_9ACTN</name>
<evidence type="ECO:0000313" key="2">
    <source>
        <dbReference type="Proteomes" id="UP001500618"/>
    </source>
</evidence>
<accession>A0ABN2HCK5</accession>
<proteinExistence type="predicted"/>
<reference evidence="1 2" key="1">
    <citation type="journal article" date="2019" name="Int. J. Syst. Evol. Microbiol.">
        <title>The Global Catalogue of Microorganisms (GCM) 10K type strain sequencing project: providing services to taxonomists for standard genome sequencing and annotation.</title>
        <authorList>
            <consortium name="The Broad Institute Genomics Platform"/>
            <consortium name="The Broad Institute Genome Sequencing Center for Infectious Disease"/>
            <person name="Wu L."/>
            <person name="Ma J."/>
        </authorList>
    </citation>
    <scope>NUCLEOTIDE SEQUENCE [LARGE SCALE GENOMIC DNA]</scope>
    <source>
        <strain evidence="1 2">JCM 14718</strain>
    </source>
</reference>
<evidence type="ECO:0000313" key="1">
    <source>
        <dbReference type="EMBL" id="GAA1685218.1"/>
    </source>
</evidence>
<protein>
    <submittedName>
        <fullName evidence="1">Uncharacterized protein</fullName>
    </submittedName>
</protein>